<evidence type="ECO:0000313" key="3">
    <source>
        <dbReference type="Proteomes" id="UP000694563"/>
    </source>
</evidence>
<keyword evidence="1" id="KW-0472">Membrane</keyword>
<name>A0A8C3Y8N0_CATUS</name>
<keyword evidence="1" id="KW-0812">Transmembrane</keyword>
<dbReference type="AlphaFoldDB" id="A0A8C3Y8N0"/>
<keyword evidence="1" id="KW-1133">Transmembrane helix</keyword>
<evidence type="ECO:0000256" key="1">
    <source>
        <dbReference type="SAM" id="Phobius"/>
    </source>
</evidence>
<accession>A0A8C3Y8N0</accession>
<protein>
    <submittedName>
        <fullName evidence="2">Uncharacterized protein</fullName>
    </submittedName>
</protein>
<feature type="transmembrane region" description="Helical" evidence="1">
    <location>
        <begin position="7"/>
        <end position="27"/>
    </location>
</feature>
<sequence length="174" mass="19221">AKQRGQVGCVSGVSFILLSWYAALFNVCPAPMECGLCPFSKQYLQPPQLLLDLLLPSLQGQLLGLFQTVLQVLHCLVQVLLHPLQVVLCPESLIQMDLGVLEREIPLGFIPASDLSIQGALHGVHNSEVISLHLVNLLIFLCYFSVDLRLHLVELKLQAQDLPLFMFQGGLKNV</sequence>
<reference evidence="2" key="3">
    <citation type="submission" date="2025-09" db="UniProtKB">
        <authorList>
            <consortium name="Ensembl"/>
        </authorList>
    </citation>
    <scope>IDENTIFICATION</scope>
</reference>
<reference evidence="2" key="1">
    <citation type="submission" date="2020-10" db="EMBL/GenBank/DDBJ databases">
        <title>Catharus ustulatus (Swainson's thrush) genome, bCatUst1, primary haplotype v2.</title>
        <authorList>
            <person name="Delmore K."/>
            <person name="Vafadar M."/>
            <person name="Formenti G."/>
            <person name="Chow W."/>
            <person name="Pelan S."/>
            <person name="Howe K."/>
            <person name="Rhie A."/>
            <person name="Mountcastle J."/>
            <person name="Haase B."/>
            <person name="Fedrigo O."/>
            <person name="Jarvis E.D."/>
        </authorList>
    </citation>
    <scope>NUCLEOTIDE SEQUENCE [LARGE SCALE GENOMIC DNA]</scope>
</reference>
<dbReference type="Ensembl" id="ENSCUST00005024317.1">
    <property type="protein sequence ID" value="ENSCUSP00005023480.1"/>
    <property type="gene ID" value="ENSCUSG00005014744.1"/>
</dbReference>
<keyword evidence="3" id="KW-1185">Reference proteome</keyword>
<evidence type="ECO:0000313" key="2">
    <source>
        <dbReference type="Ensembl" id="ENSCUSP00005023480.1"/>
    </source>
</evidence>
<proteinExistence type="predicted"/>
<dbReference type="Proteomes" id="UP000694563">
    <property type="component" value="Chromosome 20"/>
</dbReference>
<reference evidence="2" key="2">
    <citation type="submission" date="2025-08" db="UniProtKB">
        <authorList>
            <consortium name="Ensembl"/>
        </authorList>
    </citation>
    <scope>IDENTIFICATION</scope>
</reference>
<organism evidence="2 3">
    <name type="scientific">Catharus ustulatus</name>
    <name type="common">Russet-backed thrush</name>
    <name type="synonym">Hylocichla ustulatus</name>
    <dbReference type="NCBI Taxonomy" id="91951"/>
    <lineage>
        <taxon>Eukaryota</taxon>
        <taxon>Metazoa</taxon>
        <taxon>Chordata</taxon>
        <taxon>Craniata</taxon>
        <taxon>Vertebrata</taxon>
        <taxon>Euteleostomi</taxon>
        <taxon>Archelosauria</taxon>
        <taxon>Archosauria</taxon>
        <taxon>Dinosauria</taxon>
        <taxon>Saurischia</taxon>
        <taxon>Theropoda</taxon>
        <taxon>Coelurosauria</taxon>
        <taxon>Aves</taxon>
        <taxon>Neognathae</taxon>
        <taxon>Neoaves</taxon>
        <taxon>Telluraves</taxon>
        <taxon>Australaves</taxon>
        <taxon>Passeriformes</taxon>
        <taxon>Turdidae</taxon>
        <taxon>Catharus</taxon>
    </lineage>
</organism>